<reference evidence="1 2" key="1">
    <citation type="submission" date="2019-01" db="EMBL/GenBank/DDBJ databases">
        <title>Draft genome assembly of Photorhabdus luminescens subsp. sonorensis Caborca.</title>
        <authorList>
            <person name="Duong D.A."/>
            <person name="Espinosa-Artiles P."/>
            <person name="Orozco R.A."/>
            <person name="Molnar I."/>
            <person name="Stock P."/>
        </authorList>
    </citation>
    <scope>NUCLEOTIDE SEQUENCE [LARGE SCALE GENOMIC DNA]</scope>
    <source>
        <strain evidence="1 2">Caborca</strain>
    </source>
</reference>
<evidence type="ECO:0000313" key="1">
    <source>
        <dbReference type="EMBL" id="TNH41360.1"/>
    </source>
</evidence>
<gene>
    <name evidence="1" type="ORF">EP164_23285</name>
</gene>
<dbReference type="EMBL" id="SBIJ01000231">
    <property type="protein sequence ID" value="TNH41360.1"/>
    <property type="molecule type" value="Genomic_DNA"/>
</dbReference>
<dbReference type="Proteomes" id="UP000307592">
    <property type="component" value="Unassembled WGS sequence"/>
</dbReference>
<name>A0A5C4RBK6_PHOLU</name>
<feature type="non-terminal residue" evidence="1">
    <location>
        <position position="1"/>
    </location>
</feature>
<dbReference type="AlphaFoldDB" id="A0A5C4RBK6"/>
<proteinExistence type="predicted"/>
<accession>A0A5C4RBK6</accession>
<evidence type="ECO:0008006" key="3">
    <source>
        <dbReference type="Google" id="ProtNLM"/>
    </source>
</evidence>
<feature type="non-terminal residue" evidence="1">
    <location>
        <position position="67"/>
    </location>
</feature>
<dbReference type="Gene3D" id="4.10.690.10">
    <property type="entry name" value="Cricket Paralysis Virus, Vp4, Chain D"/>
    <property type="match status" value="1"/>
</dbReference>
<organism evidence="1 2">
    <name type="scientific">Photorhabdus luminescens subsp. sonorensis</name>
    <dbReference type="NCBI Taxonomy" id="1173677"/>
    <lineage>
        <taxon>Bacteria</taxon>
        <taxon>Pseudomonadati</taxon>
        <taxon>Pseudomonadota</taxon>
        <taxon>Gammaproteobacteria</taxon>
        <taxon>Enterobacterales</taxon>
        <taxon>Morganellaceae</taxon>
        <taxon>Photorhabdus</taxon>
    </lineage>
</organism>
<sequence length="67" mass="7159">SNAQGQVTATLTSTAAVKNVQVSAKAAANPSWVKADSPVSFEELSDSYQITRVTVDVDQDKKRYNNG</sequence>
<dbReference type="RefSeq" id="WP_139657335.1">
    <property type="nucleotide sequence ID" value="NZ_CAWOQH010000148.1"/>
</dbReference>
<comment type="caution">
    <text evidence="1">The sequence shown here is derived from an EMBL/GenBank/DDBJ whole genome shotgun (WGS) entry which is preliminary data.</text>
</comment>
<protein>
    <recommendedName>
        <fullName evidence="3">Big-1 domain-containing protein</fullName>
    </recommendedName>
</protein>
<evidence type="ECO:0000313" key="2">
    <source>
        <dbReference type="Proteomes" id="UP000307592"/>
    </source>
</evidence>